<keyword evidence="2" id="KW-1185">Reference proteome</keyword>
<accession>A0A7K1SL08</accession>
<dbReference type="EMBL" id="WPIN01000016">
    <property type="protein sequence ID" value="MVM34454.1"/>
    <property type="molecule type" value="Genomic_DNA"/>
</dbReference>
<gene>
    <name evidence="1" type="ORF">GO755_30770</name>
</gene>
<protein>
    <submittedName>
        <fullName evidence="1">Uncharacterized protein</fullName>
    </submittedName>
</protein>
<sequence length="170" mass="20028">MVYSKLPRHALGRKKPTRFKSHPSMPSERTVLRYIKNFTTLIKTKPYILNYDIGDMDLSGSGLIRTLKRLQQYIRVDKDLAVNYPNVTVKKELYDDGYLKVKDNLPKKRSYIKVTKDDIIRAIEKVRNSPDVSIEEIYERNKFTFMGKEYNLMPSQEEIRKYFSSPGPKK</sequence>
<comment type="caution">
    <text evidence="1">The sequence shown here is derived from an EMBL/GenBank/DDBJ whole genome shotgun (WGS) entry which is preliminary data.</text>
</comment>
<name>A0A7K1SL08_9BACT</name>
<evidence type="ECO:0000313" key="2">
    <source>
        <dbReference type="Proteomes" id="UP000436006"/>
    </source>
</evidence>
<dbReference type="AlphaFoldDB" id="A0A7K1SL08"/>
<organism evidence="1 2">
    <name type="scientific">Spirosoma arboris</name>
    <dbReference type="NCBI Taxonomy" id="2682092"/>
    <lineage>
        <taxon>Bacteria</taxon>
        <taxon>Pseudomonadati</taxon>
        <taxon>Bacteroidota</taxon>
        <taxon>Cytophagia</taxon>
        <taxon>Cytophagales</taxon>
        <taxon>Cytophagaceae</taxon>
        <taxon>Spirosoma</taxon>
    </lineage>
</organism>
<proteinExistence type="predicted"/>
<dbReference type="Proteomes" id="UP000436006">
    <property type="component" value="Unassembled WGS sequence"/>
</dbReference>
<evidence type="ECO:0000313" key="1">
    <source>
        <dbReference type="EMBL" id="MVM34454.1"/>
    </source>
</evidence>
<reference evidence="1 2" key="1">
    <citation type="submission" date="2019-12" db="EMBL/GenBank/DDBJ databases">
        <title>Spirosoma sp. HMF4905 genome sequencing and assembly.</title>
        <authorList>
            <person name="Kang H."/>
            <person name="Cha I."/>
            <person name="Kim H."/>
            <person name="Joh K."/>
        </authorList>
    </citation>
    <scope>NUCLEOTIDE SEQUENCE [LARGE SCALE GENOMIC DNA]</scope>
    <source>
        <strain evidence="1 2">HMF4905</strain>
    </source>
</reference>